<comment type="subunit">
    <text evidence="5">Heterooligomer composed of large and small subunits.</text>
</comment>
<evidence type="ECO:0000256" key="1">
    <source>
        <dbReference type="ARBA" id="ARBA00022490"/>
    </source>
</evidence>
<keyword evidence="1 5" id="KW-0963">Cytoplasm</keyword>
<dbReference type="PANTHER" id="PTHR30008:SF0">
    <property type="entry name" value="EXODEOXYRIBONUCLEASE 7 LARGE SUBUNIT"/>
    <property type="match status" value="1"/>
</dbReference>
<dbReference type="PANTHER" id="PTHR30008">
    <property type="entry name" value="EXODEOXYRIBONUCLEASE 7 LARGE SUBUNIT"/>
    <property type="match status" value="1"/>
</dbReference>
<dbReference type="HAMAP" id="MF_00378">
    <property type="entry name" value="Exonuc_7_L"/>
    <property type="match status" value="1"/>
</dbReference>
<dbReference type="EMBL" id="JAUSTN010000001">
    <property type="protein sequence ID" value="MDQ0274180.1"/>
    <property type="molecule type" value="Genomic_DNA"/>
</dbReference>
<comment type="similarity">
    <text evidence="5 6">Belongs to the XseA family.</text>
</comment>
<accession>A0ABU0ASH9</accession>
<evidence type="ECO:0000256" key="2">
    <source>
        <dbReference type="ARBA" id="ARBA00022722"/>
    </source>
</evidence>
<gene>
    <name evidence="5" type="primary">xseA</name>
    <name evidence="9" type="ORF">J2S72_000176</name>
</gene>
<keyword evidence="3 5" id="KW-0378">Hydrolase</keyword>
<dbReference type="GO" id="GO:0008855">
    <property type="term" value="F:exodeoxyribonuclease VII activity"/>
    <property type="evidence" value="ECO:0007669"/>
    <property type="project" value="UniProtKB-EC"/>
</dbReference>
<keyword evidence="2 5" id="KW-0540">Nuclease</keyword>
<proteinExistence type="inferred from homology"/>
<comment type="catalytic activity">
    <reaction evidence="5 6">
        <text>Exonucleolytic cleavage in either 5'- to 3'- or 3'- to 5'-direction to yield nucleoside 5'-phosphates.</text>
        <dbReference type="EC" id="3.1.11.6"/>
    </reaction>
</comment>
<evidence type="ECO:0000259" key="8">
    <source>
        <dbReference type="Pfam" id="PF13742"/>
    </source>
</evidence>
<dbReference type="InterPro" id="IPR003753">
    <property type="entry name" value="Exonuc_VII_L"/>
</dbReference>
<evidence type="ECO:0000256" key="4">
    <source>
        <dbReference type="ARBA" id="ARBA00022839"/>
    </source>
</evidence>
<dbReference type="InterPro" id="IPR020579">
    <property type="entry name" value="Exonuc_VII_lsu_C"/>
</dbReference>
<evidence type="ECO:0000313" key="9">
    <source>
        <dbReference type="EMBL" id="MDQ0274180.1"/>
    </source>
</evidence>
<protein>
    <recommendedName>
        <fullName evidence="5">Exodeoxyribonuclease 7 large subunit</fullName>
        <ecNumber evidence="5">3.1.11.6</ecNumber>
    </recommendedName>
    <alternativeName>
        <fullName evidence="5">Exodeoxyribonuclease VII large subunit</fullName>
        <shortName evidence="5">Exonuclease VII large subunit</shortName>
    </alternativeName>
</protein>
<keyword evidence="4 5" id="KW-0269">Exonuclease</keyword>
<name>A0ABU0ASH9_9FIRM</name>
<dbReference type="NCBIfam" id="TIGR00237">
    <property type="entry name" value="xseA"/>
    <property type="match status" value="1"/>
</dbReference>
<comment type="caution">
    <text evidence="9">The sequence shown here is derived from an EMBL/GenBank/DDBJ whole genome shotgun (WGS) entry which is preliminary data.</text>
</comment>
<keyword evidence="10" id="KW-1185">Reference proteome</keyword>
<evidence type="ECO:0000259" key="7">
    <source>
        <dbReference type="Pfam" id="PF02601"/>
    </source>
</evidence>
<dbReference type="EC" id="3.1.11.6" evidence="5"/>
<evidence type="ECO:0000313" key="10">
    <source>
        <dbReference type="Proteomes" id="UP001236559"/>
    </source>
</evidence>
<organism evidence="9 10">
    <name type="scientific">Peptoniphilus koenoeneniae</name>
    <dbReference type="NCBI Taxonomy" id="507751"/>
    <lineage>
        <taxon>Bacteria</taxon>
        <taxon>Bacillati</taxon>
        <taxon>Bacillota</taxon>
        <taxon>Tissierellia</taxon>
        <taxon>Tissierellales</taxon>
        <taxon>Peptoniphilaceae</taxon>
        <taxon>Peptoniphilus</taxon>
    </lineage>
</organism>
<feature type="domain" description="Exonuclease VII large subunit C-terminal" evidence="7">
    <location>
        <begin position="122"/>
        <end position="390"/>
    </location>
</feature>
<dbReference type="Pfam" id="PF02601">
    <property type="entry name" value="Exonuc_VII_L"/>
    <property type="match status" value="1"/>
</dbReference>
<dbReference type="Pfam" id="PF13742">
    <property type="entry name" value="tRNA_anti_2"/>
    <property type="match status" value="1"/>
</dbReference>
<evidence type="ECO:0000256" key="3">
    <source>
        <dbReference type="ARBA" id="ARBA00022801"/>
    </source>
</evidence>
<dbReference type="CDD" id="cd04489">
    <property type="entry name" value="ExoVII_LU_OBF"/>
    <property type="match status" value="1"/>
</dbReference>
<dbReference type="InterPro" id="IPR025824">
    <property type="entry name" value="OB-fold_nuc-bd_dom"/>
</dbReference>
<dbReference type="RefSeq" id="WP_307494830.1">
    <property type="nucleotide sequence ID" value="NZ_JAUSTN010000001.1"/>
</dbReference>
<evidence type="ECO:0000256" key="5">
    <source>
        <dbReference type="HAMAP-Rule" id="MF_00378"/>
    </source>
</evidence>
<comment type="subcellular location">
    <subcellularLocation>
        <location evidence="5 6">Cytoplasm</location>
    </subcellularLocation>
</comment>
<comment type="function">
    <text evidence="5">Bidirectionally degrades single-stranded DNA into large acid-insoluble oligonucleotides, which are then degraded further into small acid-soluble oligonucleotides.</text>
</comment>
<evidence type="ECO:0000256" key="6">
    <source>
        <dbReference type="RuleBase" id="RU004355"/>
    </source>
</evidence>
<reference evidence="9 10" key="1">
    <citation type="submission" date="2023-07" db="EMBL/GenBank/DDBJ databases">
        <title>Genomic Encyclopedia of Type Strains, Phase IV (KMG-IV): sequencing the most valuable type-strain genomes for metagenomic binning, comparative biology and taxonomic classification.</title>
        <authorList>
            <person name="Goeker M."/>
        </authorList>
    </citation>
    <scope>NUCLEOTIDE SEQUENCE [LARGE SCALE GENOMIC DNA]</scope>
    <source>
        <strain evidence="9 10">DSM 22616</strain>
    </source>
</reference>
<dbReference type="Proteomes" id="UP001236559">
    <property type="component" value="Unassembled WGS sequence"/>
</dbReference>
<feature type="domain" description="OB-fold nucleic acid binding" evidence="8">
    <location>
        <begin position="4"/>
        <end position="98"/>
    </location>
</feature>
<sequence length="531" mass="60981">MSALKVSQVINYIKKSLSMDYFLNSLEVEGEISNFVKHKNGNIYFSLKDEVSKIDALIPIIEAQQVSYDFKDGDKVIVKGAVSIFERDSGIRLMVNSIKLKGLGELSAEFLRLKEKLNEEGLFLEKYKKNINIMPKKIGIITSPSGAAIHDTLSILKRRNKTVDIFIYPALVQGDKASLDLIEGIKFLDNLSLDTIIITRGGGAQEDLSAFNNEDLARTIFKAKTPIISAVGHEIDFTICDFVSDLRAPTPSAAAELVSVDIKDLLLNLNFYKDKLNFRLSYLINSKNLDLNKIYIKFRDMNMANIISEKFYNLRRTYIEATNAILDLHSFMKNNINNLKLNLVENSPKNIFEENKSLINSLKANLDRSLYKTLIQNKSEIDYKFNKIKILLDYNLVLKEKRSIEDIKLRFNQNINRRVKYEISYLKSINLLPHLKHIEKNIIYNLKYLEDLKTKFNLNLINSLRSNKNNLHFLKLNLLKARENKKGIYVNNRKINSINDIKENDIMVNLLDDGIVESLVKKILKSGENNE</sequence>